<organism evidence="2">
    <name type="scientific">Eutreptiella gymnastica</name>
    <dbReference type="NCBI Taxonomy" id="73025"/>
    <lineage>
        <taxon>Eukaryota</taxon>
        <taxon>Discoba</taxon>
        <taxon>Euglenozoa</taxon>
        <taxon>Euglenida</taxon>
        <taxon>Spirocuta</taxon>
        <taxon>Euglenophyceae</taxon>
        <taxon>Eutreptiales</taxon>
        <taxon>Eutreptiaceae</taxon>
        <taxon>Eutreptiella</taxon>
    </lineage>
</organism>
<evidence type="ECO:0000256" key="1">
    <source>
        <dbReference type="SAM" id="SignalP"/>
    </source>
</evidence>
<protein>
    <submittedName>
        <fullName evidence="2">Uncharacterized protein</fullName>
    </submittedName>
</protein>
<proteinExistence type="predicted"/>
<name>A0A7S1N180_9EUGL</name>
<gene>
    <name evidence="2" type="ORF">EGYM00392_LOCUS767</name>
</gene>
<dbReference type="AlphaFoldDB" id="A0A7S1N180"/>
<evidence type="ECO:0000313" key="2">
    <source>
        <dbReference type="EMBL" id="CAD8989726.1"/>
    </source>
</evidence>
<dbReference type="EMBL" id="HBGA01002140">
    <property type="protein sequence ID" value="CAD8989726.1"/>
    <property type="molecule type" value="Transcribed_RNA"/>
</dbReference>
<reference evidence="2" key="1">
    <citation type="submission" date="2021-01" db="EMBL/GenBank/DDBJ databases">
        <authorList>
            <person name="Corre E."/>
            <person name="Pelletier E."/>
            <person name="Niang G."/>
            <person name="Scheremetjew M."/>
            <person name="Finn R."/>
            <person name="Kale V."/>
            <person name="Holt S."/>
            <person name="Cochrane G."/>
            <person name="Meng A."/>
            <person name="Brown T."/>
            <person name="Cohen L."/>
        </authorList>
    </citation>
    <scope>NUCLEOTIDE SEQUENCE</scope>
    <source>
        <strain evidence="2">NIES-381</strain>
    </source>
</reference>
<sequence>MLTTIICGTLLTLFIAREARMVASELNDATSNTLTKAGAARRDALQAPLVRIGFPLPIRITISSLAPCLTHRCWGDDGYKLWGVDGDALHTQHGGDAIFIQIGDVLLKNLLLVRIEAQKRRCLARDVLHLQSLEMLGVRVEEIPHPRKPIQASSRAALDPAECRSTTVGSSYHK</sequence>
<keyword evidence="1" id="KW-0732">Signal</keyword>
<feature type="signal peptide" evidence="1">
    <location>
        <begin position="1"/>
        <end position="19"/>
    </location>
</feature>
<feature type="chain" id="PRO_5030990928" evidence="1">
    <location>
        <begin position="20"/>
        <end position="174"/>
    </location>
</feature>
<accession>A0A7S1N180</accession>